<evidence type="ECO:0000256" key="1">
    <source>
        <dbReference type="SAM" id="Phobius"/>
    </source>
</evidence>
<feature type="transmembrane region" description="Helical" evidence="1">
    <location>
        <begin position="382"/>
        <end position="399"/>
    </location>
</feature>
<proteinExistence type="predicted"/>
<reference evidence="3 4" key="1">
    <citation type="submission" date="2020-04" db="EMBL/GenBank/DDBJ databases">
        <authorList>
            <person name="Doyle D.A."/>
        </authorList>
    </citation>
    <scope>NUCLEOTIDE SEQUENCE [LARGE SCALE GENOMIC DNA]</scope>
    <source>
        <strain evidence="3 4">P21</strain>
    </source>
</reference>
<dbReference type="PIRSF" id="PIRSF026631">
    <property type="entry name" value="UCP026631"/>
    <property type="match status" value="1"/>
</dbReference>
<gene>
    <name evidence="3" type="ORF">HBE96_13420</name>
</gene>
<dbReference type="InterPro" id="IPR005182">
    <property type="entry name" value="YdbS-like_PH"/>
</dbReference>
<dbReference type="PANTHER" id="PTHR34473:SF2">
    <property type="entry name" value="UPF0699 TRANSMEMBRANE PROTEIN YDBT"/>
    <property type="match status" value="1"/>
</dbReference>
<dbReference type="Pfam" id="PF03703">
    <property type="entry name" value="bPH_2"/>
    <property type="match status" value="3"/>
</dbReference>
<feature type="transmembrane region" description="Helical" evidence="1">
    <location>
        <begin position="178"/>
        <end position="199"/>
    </location>
</feature>
<dbReference type="InterPro" id="IPR014529">
    <property type="entry name" value="UCP026631"/>
</dbReference>
<accession>A0A7Y0EHM9</accession>
<keyword evidence="4" id="KW-1185">Reference proteome</keyword>
<keyword evidence="1" id="KW-0812">Transmembrane</keyword>
<protein>
    <submittedName>
        <fullName evidence="3">PH domain-containing protein</fullName>
    </submittedName>
</protein>
<evidence type="ECO:0000313" key="4">
    <source>
        <dbReference type="Proteomes" id="UP000537131"/>
    </source>
</evidence>
<dbReference type="PANTHER" id="PTHR34473">
    <property type="entry name" value="UPF0699 TRANSMEMBRANE PROTEIN YDBS"/>
    <property type="match status" value="1"/>
</dbReference>
<feature type="transmembrane region" description="Helical" evidence="1">
    <location>
        <begin position="21"/>
        <end position="37"/>
    </location>
</feature>
<keyword evidence="1" id="KW-0472">Membrane</keyword>
<dbReference type="AlphaFoldDB" id="A0A7Y0EHM9"/>
<feature type="domain" description="YdbS-like PH" evidence="2">
    <location>
        <begin position="402"/>
        <end position="481"/>
    </location>
</feature>
<comment type="caution">
    <text evidence="3">The sequence shown here is derived from an EMBL/GenBank/DDBJ whole genome shotgun (WGS) entry which is preliminary data.</text>
</comment>
<reference evidence="3 4" key="2">
    <citation type="submission" date="2020-06" db="EMBL/GenBank/DDBJ databases">
        <title>Complete Genome Sequence of Clostridium muelleri sp. nov. P21T, an Acid-Alcohol Producing Acetogen Isolated from Old Hay.</title>
        <authorList>
            <person name="Duncan K.E."/>
            <person name="Tanner R.S."/>
        </authorList>
    </citation>
    <scope>NUCLEOTIDE SEQUENCE [LARGE SCALE GENOMIC DNA]</scope>
    <source>
        <strain evidence="3 4">P21</strain>
    </source>
</reference>
<feature type="transmembrane region" description="Helical" evidence="1">
    <location>
        <begin position="358"/>
        <end position="376"/>
    </location>
</feature>
<feature type="transmembrane region" description="Helical" evidence="1">
    <location>
        <begin position="233"/>
        <end position="258"/>
    </location>
</feature>
<dbReference type="EMBL" id="JABBNI010000025">
    <property type="protein sequence ID" value="NMM63654.1"/>
    <property type="molecule type" value="Genomic_DNA"/>
</dbReference>
<organism evidence="3 4">
    <name type="scientific">Clostridium muellerianum</name>
    <dbReference type="NCBI Taxonomy" id="2716538"/>
    <lineage>
        <taxon>Bacteria</taxon>
        <taxon>Bacillati</taxon>
        <taxon>Bacillota</taxon>
        <taxon>Clostridia</taxon>
        <taxon>Eubacteriales</taxon>
        <taxon>Clostridiaceae</taxon>
        <taxon>Clostridium</taxon>
    </lineage>
</organism>
<sequence>MKYNKQHPYFFISKIISSLKEYIISLLILIGAVISKGKNGKIIFLAIALIVLATIVTTIISWKNNVYSFDESGIHMKEGVISRKSRYIPKDKIHTLDIDSKFVQRLFGVVTLKIDTAGGGKEAEVRLILSKKEAENIRKILFSDNIKQNQEAESVIVEEKQEKVFDESIKYKASVTDLIITAITSKYIMGGMLFIFVLYDKINNVIPKSFKSKMDNFENKSAESIMAYKSLQLILVIIIAVVLITFIISIITTVITYYDFTIKRNGNKISVTYGLFDKKSVIVPIYRIQSISIVEGILKKPFNAVSINIESIGYGKEKGESTVLCPLLKKSKIDKFFAEVLTEIKPEFQFSYSSNKSIMGYLIRASIIPVIITIFITYKFKYGFFSLLILPFFFLLGYYRQRNAAICIKENELIMQFRRLAKHIVIIPKKNIQSSTKSQNIFQKRNNLINIKAAVQGEIAQTEYTIKGMNNEEFTKLQQWLFNI</sequence>
<feature type="transmembrane region" description="Helical" evidence="1">
    <location>
        <begin position="43"/>
        <end position="62"/>
    </location>
</feature>
<dbReference type="RefSeq" id="WP_169298246.1">
    <property type="nucleotide sequence ID" value="NZ_JABBNI010000025.1"/>
</dbReference>
<name>A0A7Y0EHM9_9CLOT</name>
<feature type="domain" description="YdbS-like PH" evidence="2">
    <location>
        <begin position="257"/>
        <end position="336"/>
    </location>
</feature>
<evidence type="ECO:0000259" key="2">
    <source>
        <dbReference type="Pfam" id="PF03703"/>
    </source>
</evidence>
<keyword evidence="1" id="KW-1133">Transmembrane helix</keyword>
<dbReference type="Proteomes" id="UP000537131">
    <property type="component" value="Unassembled WGS sequence"/>
</dbReference>
<evidence type="ECO:0000313" key="3">
    <source>
        <dbReference type="EMBL" id="NMM63654.1"/>
    </source>
</evidence>
<feature type="domain" description="YdbS-like PH" evidence="2">
    <location>
        <begin position="62"/>
        <end position="140"/>
    </location>
</feature>